<gene>
    <name evidence="2" type="ORF">V5799_005752</name>
</gene>
<evidence type="ECO:0000313" key="3">
    <source>
        <dbReference type="Proteomes" id="UP001321473"/>
    </source>
</evidence>
<proteinExistence type="predicted"/>
<organism evidence="2 3">
    <name type="scientific">Amblyomma americanum</name>
    <name type="common">Lone star tick</name>
    <dbReference type="NCBI Taxonomy" id="6943"/>
    <lineage>
        <taxon>Eukaryota</taxon>
        <taxon>Metazoa</taxon>
        <taxon>Ecdysozoa</taxon>
        <taxon>Arthropoda</taxon>
        <taxon>Chelicerata</taxon>
        <taxon>Arachnida</taxon>
        <taxon>Acari</taxon>
        <taxon>Parasitiformes</taxon>
        <taxon>Ixodida</taxon>
        <taxon>Ixodoidea</taxon>
        <taxon>Ixodidae</taxon>
        <taxon>Amblyomminae</taxon>
        <taxon>Amblyomma</taxon>
    </lineage>
</organism>
<name>A0AAQ4DYC7_AMBAM</name>
<dbReference type="InterPro" id="IPR052201">
    <property type="entry name" value="LRR-containing_regulator"/>
</dbReference>
<dbReference type="SUPFAM" id="SSF52047">
    <property type="entry name" value="RNI-like"/>
    <property type="match status" value="1"/>
</dbReference>
<evidence type="ECO:0000313" key="2">
    <source>
        <dbReference type="EMBL" id="KAK8767467.1"/>
    </source>
</evidence>
<protein>
    <submittedName>
        <fullName evidence="2">Uncharacterized protein</fullName>
    </submittedName>
</protein>
<reference evidence="2 3" key="1">
    <citation type="journal article" date="2023" name="Arcadia Sci">
        <title>De novo assembly of a long-read Amblyomma americanum tick genome.</title>
        <authorList>
            <person name="Chou S."/>
            <person name="Poskanzer K.E."/>
            <person name="Rollins M."/>
            <person name="Thuy-Boun P.S."/>
        </authorList>
    </citation>
    <scope>NUCLEOTIDE SEQUENCE [LARGE SCALE GENOMIC DNA]</scope>
    <source>
        <strain evidence="2">F_SG_1</strain>
        <tissue evidence="2">Salivary glands</tissue>
    </source>
</reference>
<comment type="caution">
    <text evidence="2">The sequence shown here is derived from an EMBL/GenBank/DDBJ whole genome shotgun (WGS) entry which is preliminary data.</text>
</comment>
<dbReference type="PANTHER" id="PTHR24111:SF0">
    <property type="entry name" value="LEUCINE-RICH REPEAT-CONTAINING PROTEIN"/>
    <property type="match status" value="1"/>
</dbReference>
<keyword evidence="3" id="KW-1185">Reference proteome</keyword>
<dbReference type="PANTHER" id="PTHR24111">
    <property type="entry name" value="LEUCINE-RICH REPEAT-CONTAINING PROTEIN 34"/>
    <property type="match status" value="1"/>
</dbReference>
<keyword evidence="1" id="KW-0677">Repeat</keyword>
<accession>A0AAQ4DYC7</accession>
<dbReference type="InterPro" id="IPR032675">
    <property type="entry name" value="LRR_dom_sf"/>
</dbReference>
<dbReference type="Proteomes" id="UP001321473">
    <property type="component" value="Unassembled WGS sequence"/>
</dbReference>
<dbReference type="Gene3D" id="3.80.10.10">
    <property type="entry name" value="Ribonuclease Inhibitor"/>
    <property type="match status" value="2"/>
</dbReference>
<evidence type="ECO:0000256" key="1">
    <source>
        <dbReference type="ARBA" id="ARBA00022737"/>
    </source>
</evidence>
<dbReference type="EMBL" id="JARKHS020025438">
    <property type="protein sequence ID" value="KAK8767467.1"/>
    <property type="molecule type" value="Genomic_DNA"/>
</dbReference>
<dbReference type="AlphaFoldDB" id="A0AAQ4DYC7"/>
<sequence>MSGITAALRGNRVISHLSIDVGWTKEEDGRLFSLIIKENHSLKSLRLFGWVDRTTLSVAEVAEAVEGSKTLVSLELNSFIIDTCQAWALARSLSSAKKVQQLELVSCRLVFTEPTNVSSSEFEMEGDSYSEVPWAMQPFVHMLRHVESLRKLRFPLSAYTLDDQRVFFKALAKNTSIEEVCFKISHYSDLIDTLRISRETGAGARLRINSCVPDDEHWEEISKRTRLVGFRLRVAEAAPADETHGRFTQLSEFRCLSSLIVHVEGRIKAEHAEILAQFLRDSKSLSRVSMNLEAKHMESVVLLDGLWHSTSIATLVIEGWCKSRRTARLLADVVCSSKKLRALAYNLKSADPSPAFFSALARSVKNNVTIFSVKTYRAIVAAGYLDRIQEVLARNCSLLVRAARIVTSRTDNKSCTEALELIGLSPMLVDKVREMSAVNEKEAVEMMRKRLGYLDDMNGFMRAAGVVRDSVVCEESPDGRPGLEALLWLCWKHLRKYLRLVHVADQPEMLNKAS</sequence>